<protein>
    <submittedName>
        <fullName evidence="1">Uncharacterized protein</fullName>
    </submittedName>
</protein>
<name>A0ACC8XGL8_9FIRM</name>
<evidence type="ECO:0000313" key="2">
    <source>
        <dbReference type="Proteomes" id="UP000188637"/>
    </source>
</evidence>
<keyword evidence="2" id="KW-1185">Reference proteome</keyword>
<reference evidence="1" key="1">
    <citation type="submission" date="2016-08" db="EMBL/GenBank/DDBJ databases">
        <authorList>
            <person name="Ngugi D.K."/>
            <person name="Miyake S."/>
            <person name="Stingl U."/>
        </authorList>
    </citation>
    <scope>NUCLEOTIDE SEQUENCE</scope>
    <source>
        <strain evidence="1">SCG-D08WGA-EpuloA1</strain>
    </source>
</reference>
<feature type="non-terminal residue" evidence="1">
    <location>
        <position position="101"/>
    </location>
</feature>
<gene>
    <name evidence="1" type="ORF">AN640_07225</name>
</gene>
<organism evidence="1 2">
    <name type="scientific">Candidatus Epulonipiscium fishelsonii</name>
    <dbReference type="NCBI Taxonomy" id="77094"/>
    <lineage>
        <taxon>Bacteria</taxon>
        <taxon>Bacillati</taxon>
        <taxon>Bacillota</taxon>
        <taxon>Clostridia</taxon>
        <taxon>Lachnospirales</taxon>
        <taxon>Lachnospiraceae</taxon>
        <taxon>Candidatus Epulonipiscium</taxon>
    </lineage>
</organism>
<comment type="caution">
    <text evidence="1">The sequence shown here is derived from an EMBL/GenBank/DDBJ whole genome shotgun (WGS) entry which is preliminary data.</text>
</comment>
<dbReference type="EMBL" id="LJHD01000184">
    <property type="protein sequence ID" value="ONI42521.1"/>
    <property type="molecule type" value="Genomic_DNA"/>
</dbReference>
<sequence>MLDKEKVILMTDIAIQEKHIIEDKKIASYYIEDYLFINNFKTITSTLVISFGMILIKILIYVEKEINFPDTISGLVEEFISPFTWKIIFFVIIYSLISTYI</sequence>
<proteinExistence type="predicted"/>
<evidence type="ECO:0000313" key="1">
    <source>
        <dbReference type="EMBL" id="ONI42521.1"/>
    </source>
</evidence>
<accession>A0ACC8XGL8</accession>
<dbReference type="Proteomes" id="UP000188637">
    <property type="component" value="Unassembled WGS sequence"/>
</dbReference>